<evidence type="ECO:0000256" key="14">
    <source>
        <dbReference type="ARBA" id="ARBA00022786"/>
    </source>
</evidence>
<dbReference type="FunFam" id="3.40.50.300:FF:000804">
    <property type="entry name" value="E3 ubiquitin-protein ligase RNF213"/>
    <property type="match status" value="1"/>
</dbReference>
<dbReference type="Gene3D" id="3.40.50.300">
    <property type="entry name" value="P-loop containing nucleotide triphosphate hydrolases"/>
    <property type="match status" value="2"/>
</dbReference>
<evidence type="ECO:0000256" key="3">
    <source>
        <dbReference type="ARBA" id="ARBA00004514"/>
    </source>
</evidence>
<comment type="pathway">
    <text evidence="4">Protein modification; protein ubiquitination.</text>
</comment>
<dbReference type="InterPro" id="IPR003593">
    <property type="entry name" value="AAA+_ATPase"/>
</dbReference>
<feature type="compositionally biased region" description="Basic and acidic residues" evidence="23">
    <location>
        <begin position="198"/>
        <end position="207"/>
    </location>
</feature>
<dbReference type="PANTHER" id="PTHR22605">
    <property type="entry name" value="RZ-TYPE DOMAIN-CONTAINING PROTEIN"/>
    <property type="match status" value="1"/>
</dbReference>
<keyword evidence="11" id="KW-0479">Metal-binding</keyword>
<keyword evidence="12" id="KW-0547">Nucleotide-binding</keyword>
<feature type="compositionally biased region" description="Polar residues" evidence="23">
    <location>
        <begin position="315"/>
        <end position="338"/>
    </location>
</feature>
<dbReference type="GO" id="GO:0005524">
    <property type="term" value="F:ATP binding"/>
    <property type="evidence" value="ECO:0007669"/>
    <property type="project" value="UniProtKB-KW"/>
</dbReference>
<feature type="compositionally biased region" description="Polar residues" evidence="23">
    <location>
        <begin position="209"/>
        <end position="224"/>
    </location>
</feature>
<evidence type="ECO:0000256" key="11">
    <source>
        <dbReference type="ARBA" id="ARBA00022723"/>
    </source>
</evidence>
<accession>A0A444UQF3</accession>
<dbReference type="InterPro" id="IPR013083">
    <property type="entry name" value="Znf_RING/FYVE/PHD"/>
</dbReference>
<gene>
    <name evidence="26" type="ORF">EOD39_0080</name>
</gene>
<dbReference type="GO" id="GO:0002040">
    <property type="term" value="P:sprouting angiogenesis"/>
    <property type="evidence" value="ECO:0007669"/>
    <property type="project" value="TreeGrafter"/>
</dbReference>
<dbReference type="GO" id="GO:0005730">
    <property type="term" value="C:nucleolus"/>
    <property type="evidence" value="ECO:0007669"/>
    <property type="project" value="TreeGrafter"/>
</dbReference>
<dbReference type="GO" id="GO:0005829">
    <property type="term" value="C:cytosol"/>
    <property type="evidence" value="ECO:0007669"/>
    <property type="project" value="UniProtKB-SubCell"/>
</dbReference>
<feature type="compositionally biased region" description="Basic and acidic residues" evidence="23">
    <location>
        <begin position="79"/>
        <end position="90"/>
    </location>
</feature>
<sequence>MKCLSCGHVVVEEKAKFCSECGSKLQQQAQPSRPADSGAAEPSSGPDVVMESGAELKVLSDPSGTSPSDSLSASNSEQANEKPSEEQKDNPRKKRKKRKKNKKKKEQEQDEESEGPASLESEQLSSDFSVVSLNENTANRQGFSSEAQGKDDAMTDTDPGAAKNELNQPTKITVEPVSDQTPNKEIASKQTDGKTVPLRRDPIKPQKESVASQGSSSADPQCQRNSEEKGDPTSGTNQREDVLGSSLLPQDPVNVAKRSVEGSVPAQDSQSSLGKTSASTSTGSDHETGHTESKENQGVNSSENSNPKKGKFNDGTKSQKNSTNSNQGNKDHNSNVAVDNNRPAKPSTTDLLQSPTKEKANTPARDSKDLQSQSKAKPVFGSQETNKEKKDDDGFQQVQRKNKNKKNKEQERMKAEAPKRMQEQQQIMPGDHLTIYFHAILSKDFNYDPEHDRIYLMCGEPLGNWKIAATELHVIKKLDKHGYLIGGHLKTSKTAIFKSIPYKYAVYSKKLEYETVYKWDTSTDDVIVNRCLFIKPNLINEQDEWHQYDDIICAKPSEGFTRFFTISYWTDERNRDVKKGREIAGRFILQSIFDLLSQWNDANVKNFFYQLGIFYKTYQEPWVYENTGKRWTSLQFGEAEVKSLLKEAMVELVAPHLKKENQSGKVLMENPLKAAALVVVLCQLYSIAMNEEEMYVLCTLLCLPPLPKEKLIEFCRDFKETFSGIKMALLALMSEKKHLVEVDRMLARSWLCFLRLEDLQGYLALIDVDLLDILRALLYKLYTPPFNFCEICVQILRHVLNKLDDAEFSYLDASYQMACLNYGLKVLKRICDLAKHYWHYVAAMNSMELLIKLSAPKQNLLQEDMDGANTLHVNEVLSETLETMRNWIRNTFEKHFLTGSWFIDFAHEDEIKMWNSVISASFGSETFTSKWRTTHLKDFEGRLKQEPPLSQIVIFTAVDFSLAQLNPLLASCFENCALEAVQSICQEKREVTLFESLLRHDVGKFGKLVSKIIEKSWPRNVKDELLDGYDVVINHLLNWSVAKNIFQLQDPKIIDQFTDDARQLIAISDSVLMNISEQLVCGDIQIKHLKSILQKKEDFLMLLKIKGFPDDEKCIDDKSMKTVLGWREEELEAVMSEKSWVDSLLKMCMKITEYVRVDVEELQRRHHSDIESMKLNKAVVVHLVDDIDNEEAGVVTYFQLNEEIRAMAGKIHTFKDSYILQICWQNEAKSKAITDSNTEELTPAPDIELTADNINKEIFEPCFERYKNIYKNTKEGSLTLGEVDAVFETYKSRYEALRQDLVIMSKLQLSEDKRWIGRRIQQIQQYHELYLAVESAQVIMEVKQALGLNGDFTILETLLDVTHEDFKEEKLDRIDKDIIQAKANLVGITETRRRCLVELGQRKNFVNWVKEALEDINELKVFVDLASISAGENDLDVDRVACFHDAVLGYSSMLYDLKPEADFPAFMESLKKLWKALESDKDLPKKLCDTARHLEWLKTVKESHGSVELSSLSLASAINEKGIYIISSKNLKKLSLDTALELKIPEEHEGGQEMRSYSLEDLKELQNKLMLMSGKGDQGQSEVDHFAEVFSNVHRLAVSFIDLYSAGNMLFRKWEANVYCSENNQAGVIMDFHLDKTIEEIIVDGPIVEQLPEICRKMEKCLESWWDFMNEKRSQHYYLNYYTAEQIVFLCNKLSAADVDQLEDQQVMMMLSFIKPNCTTTDVRKAWHQWNYDKLEKQPSKKQEVDLQSYIDDIRMEVDTSETSRKDTYSIHDLPVVLSSAKAADKLDLVWNFYMRDMKYFLPHCLDIGTLGELLAILASMSKPVLRSLPPGLQDGRPNLIACPHSEVLTTSICVFMSNKEEQLPTYDEVLLCTAETTYEQVELFLRRCLIQGYKGKKVYSMLYADELTYEVSFKFEQLFNRLSKQSRDDYQLVIICNCDREHYYIPSAFSQYKVHVIPQEPLTNIQTYLSSHYRVPPEVATAASIFRDRMFVGVVSSKRAGVEGFPDDEKCIDDKSMKTVLGWREEELEAVMSEKSWVDSLLKMCMKITEYVRVDVEELQRRHHSDIESMKLNKAVVVHLVDDIDNEEAGVVTYFQLNEEIRAMAGKIHTFKDSYILQICWQNEAKSKAITDSNTEELTPAPDIELTADNINKEIFEPCFERYKNIYKNTKEGSLTLGEVDAVFETYKSRYEALRQDLVIMSKLQLSEDKRWIGRRIQQIQQYHELYLAVESAQVIMEVKQALGLNGDFTILETLLDVTHEDFKEEKLDCIDKDIIQAKANLVGITETRRRCLVELGQRKNFVNWVKEALEDINELKVFVDLASISAGENDLDVDRVACFHDAVLGYSSMLYDLKPEADFPAFMESLKKLWKALESDKDLPKKLCDTARHLEWLKTVKESHGSVELSSLSLASAINEKGIYIISSKNLKKLSLDTALELKIPEEHEGGQEMRSYSLEDLKELQNKLMLMSGKGDQGQSEVDHFAEVFSNVHRLAVSFIDLYSAGNMLFRKWEANVYCSENNQAGVIMDFHLDKTIEEIIVDGPIVEQLPEICRKMEKCLESWWDFMNEKRSQHYYLNYYTAEQIVFLCNKLSAADVDQLEDQQVMMMLSFIKPNCTTTDVRKAWHQWNYDKLEKQPSKKQEVDLQSYIDDIRMEVDTSETSRKDTYSIHDLPVVLSSAKAADKLDLVWNFYMRDMKYFLPHCLDIGTLGELLAILASMSKPVLRSLPPGLQDGRPNLIACPHSQVLTSSICIFMSSKEEQLPTYDEVLLCTAETTYEQVELFLRRCLIQGYKGKKVYSMLYADELTYEVSFKFEQLFNRLSKQSRDDYQLVIICNCDREHYYIPSAFSQYKVHVIPQEPLTNIQTYLSSHYRVPPEVATAASIFRDRMFVGVVSSKRAGVGKSLYVRRRYEDLEKTHNKDSVLKCIIRLIEPKVDENKVLQSILPLLNSSTQNKLTVFHFDITSSVQKGLSEFLFKLLVLHYLMDAEGKMWKCSNRHLYVIEILETSGEVKKQTRPGSNIPHYSFLDIFPKVFCRPPKEVLELEMGMHDSPYQVMTDPLMDDQEFRSEAFQRPFQYLKRFHTRENIDTFTYSGTEGTHVECLQLFFIYCGIVDPSWSELRNFAWFLNLQLQDCERSVFCNFNFTGDTLQGFKNFVVDFMILMAKDFATPSLSISDQSPGRQQFNFDMVTEEDLAPFRIRKKWETEPHPYIFFNDDHESMTFIGFHLQVNGNAVDAIDPSTGRVIKKNIMTPQLYEGLRLQRVPFNINFDELPREKKIEYLCHVLGVMWPMDPDETYELTTDNMLKMLAIHMRFRCGIPVIIMGETGCGKTRLIKFLCELRKCGAPMENMKLVKVHGGTTAEMIYLKVREAESISRTGKQEYGFDSVLFFDEANTTEAVSSIKEVLCDKTVEGEPLAASTGLQIVAACNPYRKHTDEMIGRLESAGLGYKVGAEETEDKLGSIPLRQLVYRVQALPPSMIPLVWDFGQLNDHTEKMYIQQIVQRVVKTIDIHVEYIPLITDVLSTSQCYMRQRKDECSFVSLRDVERCMQVFVWFYNNHERLLQELKEFMKKEKKYERRLDERNEIVWSLVMAVGVCYHACLEKKDKYRKKICAHLPKLYCPSKVLQEISLMQDLLLSGVPLGKTIARNSALKENVFMMVICIELRIPLFLVGKPGSSKSLAKTLVADAMQGQAAHSDLYKELKQIHLVSFQCSPHSTPEGIINTFKQCARFQEGKNLKEYVSVVVLDEIGLAEDSAKMPLKTLHPLLEEGCIDDEPLPHKKVGFVGISNWALDPAKMNRGIFVSRGDPDEKELLASAKGICSSEPMILTKVQGFFPGFAKAYLDICKKQGKEFFGLRDYYSLIKMVFAVTKSTNQEPTTQQIVEAVLRNFSGRDDVDAVAAFTSKVTMSTDMDNINPIELVRQNICADSQDSECRYLLVLTKNYVALQILQQTFFSDRSQPEIIFGSSFPKDQEYTQICRNINRVKICMETGQTIVLLNLQNLYESLYDALNQYYVCLGGQKYVDLGLGTHRVKCRVHKDFRLIVIEEKEVVYKQFPIPLINRLEKHYLIVEELRKWVDDFIAVDNQQSFAQETQMYVPSDVFIGYHSDTCASVVLQVAEKLRGDADITETKRKLLDEAKHILLSCATPDSVVRLSNSRLSKVESDQLVKEYFENQRHSSLADFVISHTELEDRGLAAFTEVTTFSRLLTASDIQKLSSEIHDIRNIVLLSLQQFDTEHSFLKKIRHFLDASVGNKILIIQTDFEEDSESANLIASAKYSAINEINKTKEGGRVFVYFITKLPRMEGGTSYIGFHGGPWKSVHIDDLRRSKDIISDITALRNLTISQLFEEKAEQPEAMEIGVETSEMTEPSENDENADSENILDTTSLVRSCVQSAVGMLRDQYEGTNRSTKRVQILLTLLAEDKELNASFLKTMKRRLYTLLARHDENSPSAKNWVFKEATNIDALQEGGTFRHTLWKRVQAMVIPFLAQVISLIDRDCNLDLLMDSNSDRLVKKLWMDIFGDVKLLDIPYTGVDKNSESKTILVQNYMKLDMGVCSTMPFSWRIKDYLEDLWVHALQQEGHTHKQFEEFFSKTPLGRYISQANEEMKNEFCHRYLQDFLLMTMNVSSQVELEFLHKALTSCLHELRIRLGIKEEVPSLPWVHSAYHQFKKRLQNFSRMITIYPEVAELLQQRNIGEGFEMDIDVYAATACIELLEPHNLKTDESCQAWLRQVKSLQIPVELVCSEEYAQLYGDRCHTLVSFVRSGWNRIYSLSLFVEHVLLGIETVSKGLLELVEEHTLKLGKCLQENSDLKSDKPFVAVINILKCCKEEASRKFFRYGQQPCPVCLGDARDPVLLPCEHIFCHACIKQWFSPAQMYCPVCKTAIQDDFEVKVSEEIRDAVQSNAHFRNRCNAFFIDVVSTVCFKDNSPPTESIIYRLLSLLLVNNDAIPFVNRDRKFHTKALSPFDDSVDKTPVVRSVVLKLLLKYSFEKVKKYLQKHLSSVERSVLLGDEDKTELYALFINCLEDSMYENAQCFTVAEQQSLLEQESHFLRHAIGNKGSSVSVEYLQEIARIRLSLDMAANFLVEPGNSGSQLQIPGGHQKSEFLKSIKQLCEGSGNDWYRIYLARKICHQQGMEFVQQLLNNMHFRWMFPDEIVQQQHDQPGQMDRYLVCGDVYRTFRDAVGKAMIECKTEGLAEACTNCNRPADNQAVYLVLALFREVTTLYGSANQLVHPKPAQYEALIEFIKNSNILGTQELKHLADSLVRNSLETLAVRPGYPSTLQTIIELTVHTAAVLLCGKDGILAPLKQLAFVPANMQNAFLPTMPEDMMAVAQQVLGPVHWYMCPNGHPCAVGECGQPMERRKCIDCGAEMGGENHRPVQGFQRIGITGDRTQRGHVLGDPRKRDSAAMLDTREISSVPFILIRFLTHMAMLLGAAQDPQSIAQIIKPVVPNPAQFLLAHLMKDLDQLTGSLGKGMDDTANTVHLLLCNLMEQHQHQWPVRYDATLSTKEKRNGWETAIVSSVITPELKKLERQLKEVNEQIRNDKRISSSPVVKILYGNPKTFLASLPQHSDVYCSTIWSCRDRISVQHLAHIVEQNDGKDTLPVLWKFLQKDAELKLVKFLPDLLDLQRDLVKKFQNVTDVMHGSIRDFIQSQQAASLREWYEKRIQIFLALWNQLRTSLATNGEIKIPEEYCSRDLKLDSDFTVLLPRRQGLGLCSTALVSYLIALHNDLVYTVEKFTQETQGYTVSPADLSDLHVIKYEVERDLMPLVLSNCQYSMERGRETLQEFDLQKIQQQVTNRFLRGKPLITFIGIPTLLNRQDRNYENIFKDVKAKLVQDSLPNAVMNALSGEFQSYSDVCEALSVVEVTLGFLAKTGVEAEMQLVKYVQDILQMGDQTSEHILKALSRCNLKHIIALWQYLTARKSECMIHLKRDPFTGICKEYKKNLDADKQRLLTGFFAQGNVDTFVLEMHEFLLLNLKNVEAADVYKPTWSLKDTLISYIERKDLDIPPELEEFFPEEILLSQCVEAWKFAVTYKQDRMQR</sequence>
<keyword evidence="19" id="KW-0443">Lipid metabolism</keyword>
<dbReference type="GO" id="GO:0061630">
    <property type="term" value="F:ubiquitin protein ligase activity"/>
    <property type="evidence" value="ECO:0007669"/>
    <property type="project" value="UniProtKB-EC"/>
</dbReference>
<dbReference type="EMBL" id="SCEB01214069">
    <property type="protein sequence ID" value="RXM37406.1"/>
    <property type="molecule type" value="Genomic_DNA"/>
</dbReference>
<feature type="compositionally biased region" description="Polar residues" evidence="23">
    <location>
        <begin position="266"/>
        <end position="283"/>
    </location>
</feature>
<evidence type="ECO:0000256" key="13">
    <source>
        <dbReference type="ARBA" id="ARBA00022771"/>
    </source>
</evidence>
<keyword evidence="9" id="KW-0551">Lipid droplet</keyword>
<keyword evidence="18" id="KW-0391">Immunity</keyword>
<feature type="region of interest" description="Disordered" evidence="23">
    <location>
        <begin position="22"/>
        <end position="424"/>
    </location>
</feature>
<feature type="compositionally biased region" description="Basic and acidic residues" evidence="23">
    <location>
        <begin position="407"/>
        <end position="422"/>
    </location>
</feature>
<evidence type="ECO:0000313" key="27">
    <source>
        <dbReference type="Proteomes" id="UP000289886"/>
    </source>
</evidence>
<evidence type="ECO:0000256" key="15">
    <source>
        <dbReference type="ARBA" id="ARBA00022801"/>
    </source>
</evidence>
<evidence type="ECO:0000256" key="20">
    <source>
        <dbReference type="ARBA" id="ARBA00023268"/>
    </source>
</evidence>
<keyword evidence="13 22" id="KW-0863">Zinc-finger</keyword>
<dbReference type="Pfam" id="PF13920">
    <property type="entry name" value="zf-C3HC4_3"/>
    <property type="match status" value="1"/>
</dbReference>
<evidence type="ECO:0000256" key="5">
    <source>
        <dbReference type="ARBA" id="ARBA00006914"/>
    </source>
</evidence>
<keyword evidence="10" id="KW-0808">Transferase</keyword>
<dbReference type="FunFam" id="3.40.50.300:FF:000491">
    <property type="entry name" value="E3 ubiquitin-protein ligase RNF213"/>
    <property type="match status" value="1"/>
</dbReference>
<evidence type="ECO:0000256" key="10">
    <source>
        <dbReference type="ARBA" id="ARBA00022679"/>
    </source>
</evidence>
<dbReference type="PANTHER" id="PTHR22605:SF18">
    <property type="entry name" value="E3 UBIQUITIN-PROTEIN LIGASE RNF213-ALPHA"/>
    <property type="match status" value="1"/>
</dbReference>
<dbReference type="CDD" id="cd00009">
    <property type="entry name" value="AAA"/>
    <property type="match status" value="1"/>
</dbReference>
<evidence type="ECO:0000256" key="17">
    <source>
        <dbReference type="ARBA" id="ARBA00022840"/>
    </source>
</evidence>
<evidence type="ECO:0000256" key="19">
    <source>
        <dbReference type="ARBA" id="ARBA00023098"/>
    </source>
</evidence>
<comment type="similarity">
    <text evidence="5">Belongs to the AAA ATPase family.</text>
</comment>
<comment type="catalytic activity">
    <reaction evidence="1">
        <text>S-ubiquitinyl-[E2 ubiquitin-conjugating enzyme]-L-cysteine + [acceptor protein]-L-lysine = [E2 ubiquitin-conjugating enzyme]-L-cysteine + N(6)-ubiquitinyl-[acceptor protein]-L-lysine.</text>
        <dbReference type="EC" id="2.3.2.27"/>
    </reaction>
</comment>
<dbReference type="InterPro" id="IPR027417">
    <property type="entry name" value="P-loop_NTPase"/>
</dbReference>
<dbReference type="SMART" id="SM00382">
    <property type="entry name" value="AAA"/>
    <property type="match status" value="2"/>
</dbReference>
<dbReference type="SMART" id="SM00184">
    <property type="entry name" value="RING"/>
    <property type="match status" value="1"/>
</dbReference>
<dbReference type="Gene3D" id="3.30.40.10">
    <property type="entry name" value="Zinc/RING finger domain, C3HC4 (zinc finger)"/>
    <property type="match status" value="1"/>
</dbReference>
<dbReference type="InterPro" id="IPR001841">
    <property type="entry name" value="Znf_RING"/>
</dbReference>
<evidence type="ECO:0000256" key="21">
    <source>
        <dbReference type="ARBA" id="ARBA00048778"/>
    </source>
</evidence>
<feature type="compositionally biased region" description="Polar residues" evidence="23">
    <location>
        <begin position="62"/>
        <end position="78"/>
    </location>
</feature>
<evidence type="ECO:0000256" key="16">
    <source>
        <dbReference type="ARBA" id="ARBA00022833"/>
    </source>
</evidence>
<dbReference type="EC" id="2.3.2.27" evidence="6"/>
<evidence type="ECO:0000256" key="7">
    <source>
        <dbReference type="ARBA" id="ARBA00022490"/>
    </source>
</evidence>
<dbReference type="InterPro" id="IPR046439">
    <property type="entry name" value="ZF_RZ_dom"/>
</dbReference>
<dbReference type="PROSITE" id="PS00518">
    <property type="entry name" value="ZF_RING_1"/>
    <property type="match status" value="1"/>
</dbReference>
<dbReference type="GO" id="GO:0016020">
    <property type="term" value="C:membrane"/>
    <property type="evidence" value="ECO:0007669"/>
    <property type="project" value="TreeGrafter"/>
</dbReference>
<dbReference type="GO" id="GO:0016887">
    <property type="term" value="F:ATP hydrolysis activity"/>
    <property type="evidence" value="ECO:0007669"/>
    <property type="project" value="InterPro"/>
</dbReference>
<dbReference type="Proteomes" id="UP000289886">
    <property type="component" value="Unassembled WGS sequence"/>
</dbReference>
<evidence type="ECO:0000256" key="8">
    <source>
        <dbReference type="ARBA" id="ARBA00022657"/>
    </source>
</evidence>
<keyword evidence="27" id="KW-1185">Reference proteome</keyword>
<evidence type="ECO:0000256" key="23">
    <source>
        <dbReference type="SAM" id="MobiDB-lite"/>
    </source>
</evidence>
<dbReference type="Pfam" id="PF20173">
    <property type="entry name" value="ZnF_RZ-type"/>
    <property type="match status" value="1"/>
</dbReference>
<feature type="compositionally biased region" description="Polar residues" evidence="23">
    <location>
        <begin position="296"/>
        <end position="307"/>
    </location>
</feature>
<name>A0A444UQF3_ACIRT</name>
<evidence type="ECO:0000259" key="24">
    <source>
        <dbReference type="PROSITE" id="PS50089"/>
    </source>
</evidence>
<dbReference type="GO" id="GO:0006629">
    <property type="term" value="P:lipid metabolic process"/>
    <property type="evidence" value="ECO:0007669"/>
    <property type="project" value="UniProtKB-KW"/>
</dbReference>
<keyword evidence="20" id="KW-0511">Multifunctional enzyme</keyword>
<feature type="compositionally biased region" description="Basic and acidic residues" evidence="23">
    <location>
        <begin position="284"/>
        <end position="295"/>
    </location>
</feature>
<feature type="compositionally biased region" description="Basic and acidic residues" evidence="23">
    <location>
        <begin position="356"/>
        <end position="369"/>
    </location>
</feature>
<dbReference type="SUPFAM" id="SSF52540">
    <property type="entry name" value="P-loop containing nucleoside triphosphate hydrolases"/>
    <property type="match status" value="2"/>
</dbReference>
<feature type="compositionally biased region" description="Basic residues" evidence="23">
    <location>
        <begin position="91"/>
        <end position="104"/>
    </location>
</feature>
<dbReference type="GO" id="GO:0008270">
    <property type="term" value="F:zinc ion binding"/>
    <property type="evidence" value="ECO:0007669"/>
    <property type="project" value="UniProtKB-KW"/>
</dbReference>
<dbReference type="InterPro" id="IPR017907">
    <property type="entry name" value="Znf_RING_CS"/>
</dbReference>
<comment type="subcellular location">
    <subcellularLocation>
        <location evidence="3">Cytoplasm</location>
        <location evidence="3">Cytosol</location>
    </subcellularLocation>
    <subcellularLocation>
        <location evidence="2">Lipid droplet</location>
    </subcellularLocation>
</comment>
<evidence type="ECO:0000256" key="1">
    <source>
        <dbReference type="ARBA" id="ARBA00000900"/>
    </source>
</evidence>
<dbReference type="FunFam" id="3.30.40.10:FF:000488">
    <property type="entry name" value="E3 ubiquitin-protein ligase RNF213"/>
    <property type="match status" value="1"/>
</dbReference>
<feature type="compositionally biased region" description="Polar residues" evidence="23">
    <location>
        <begin position="346"/>
        <end position="355"/>
    </location>
</feature>
<dbReference type="GO" id="GO:0005811">
    <property type="term" value="C:lipid droplet"/>
    <property type="evidence" value="ECO:0007669"/>
    <property type="project" value="UniProtKB-SubCell"/>
</dbReference>
<keyword evidence="14" id="KW-0833">Ubl conjugation pathway</keyword>
<dbReference type="PROSITE" id="PS51981">
    <property type="entry name" value="ZF_RZ"/>
    <property type="match status" value="1"/>
</dbReference>
<feature type="domain" description="RING-type" evidence="24">
    <location>
        <begin position="4847"/>
        <end position="4886"/>
    </location>
</feature>
<keyword evidence="17" id="KW-0067">ATP-binding</keyword>
<evidence type="ECO:0000313" key="26">
    <source>
        <dbReference type="EMBL" id="RXM37406.1"/>
    </source>
</evidence>
<comment type="catalytic activity">
    <reaction evidence="21">
        <text>ATP + H2O = ADP + phosphate + H(+)</text>
        <dbReference type="Rhea" id="RHEA:13065"/>
        <dbReference type="ChEBI" id="CHEBI:15377"/>
        <dbReference type="ChEBI" id="CHEBI:15378"/>
        <dbReference type="ChEBI" id="CHEBI:30616"/>
        <dbReference type="ChEBI" id="CHEBI:43474"/>
        <dbReference type="ChEBI" id="CHEBI:456216"/>
    </reaction>
    <physiologicalReaction direction="left-to-right" evidence="21">
        <dbReference type="Rhea" id="RHEA:13066"/>
    </physiologicalReaction>
</comment>
<evidence type="ECO:0000256" key="9">
    <source>
        <dbReference type="ARBA" id="ARBA00022677"/>
    </source>
</evidence>
<evidence type="ECO:0000256" key="18">
    <source>
        <dbReference type="ARBA" id="ARBA00022859"/>
    </source>
</evidence>
<keyword evidence="7" id="KW-0963">Cytoplasm</keyword>
<evidence type="ECO:0000256" key="4">
    <source>
        <dbReference type="ARBA" id="ARBA00004906"/>
    </source>
</evidence>
<dbReference type="GO" id="GO:0006511">
    <property type="term" value="P:ubiquitin-dependent protein catabolic process"/>
    <property type="evidence" value="ECO:0007669"/>
    <property type="project" value="TreeGrafter"/>
</dbReference>
<dbReference type="InterPro" id="IPR031248">
    <property type="entry name" value="RNF213"/>
</dbReference>
<proteinExistence type="inferred from homology"/>
<evidence type="ECO:0000256" key="22">
    <source>
        <dbReference type="PROSITE-ProRule" id="PRU00175"/>
    </source>
</evidence>
<keyword evidence="16" id="KW-0862">Zinc</keyword>
<dbReference type="SUPFAM" id="SSF57850">
    <property type="entry name" value="RING/U-box"/>
    <property type="match status" value="1"/>
</dbReference>
<feature type="domain" description="RZ-type" evidence="25">
    <location>
        <begin position="5330"/>
        <end position="5400"/>
    </location>
</feature>
<dbReference type="GO" id="GO:2000051">
    <property type="term" value="P:negative regulation of non-canonical Wnt signaling pathway"/>
    <property type="evidence" value="ECO:0007669"/>
    <property type="project" value="TreeGrafter"/>
</dbReference>
<evidence type="ECO:0000256" key="12">
    <source>
        <dbReference type="ARBA" id="ARBA00022741"/>
    </source>
</evidence>
<comment type="caution">
    <text evidence="26">The sequence shown here is derived from an EMBL/GenBank/DDBJ whole genome shotgun (WGS) entry which is preliminary data.</text>
</comment>
<dbReference type="GO" id="GO:0002376">
    <property type="term" value="P:immune system process"/>
    <property type="evidence" value="ECO:0007669"/>
    <property type="project" value="UniProtKB-KW"/>
</dbReference>
<keyword evidence="15" id="KW-0378">Hydrolase</keyword>
<evidence type="ECO:0000259" key="25">
    <source>
        <dbReference type="PROSITE" id="PS51981"/>
    </source>
</evidence>
<dbReference type="PROSITE" id="PS50089">
    <property type="entry name" value="ZF_RING_2"/>
    <property type="match status" value="1"/>
</dbReference>
<dbReference type="CDD" id="cd16561">
    <property type="entry name" value="RING-HC_RNF213"/>
    <property type="match status" value="1"/>
</dbReference>
<feature type="compositionally biased region" description="Polar residues" evidence="23">
    <location>
        <begin position="120"/>
        <end position="147"/>
    </location>
</feature>
<evidence type="ECO:0000256" key="2">
    <source>
        <dbReference type="ARBA" id="ARBA00004502"/>
    </source>
</evidence>
<organism evidence="26 27">
    <name type="scientific">Acipenser ruthenus</name>
    <name type="common">Sterlet sturgeon</name>
    <dbReference type="NCBI Taxonomy" id="7906"/>
    <lineage>
        <taxon>Eukaryota</taxon>
        <taxon>Metazoa</taxon>
        <taxon>Chordata</taxon>
        <taxon>Craniata</taxon>
        <taxon>Vertebrata</taxon>
        <taxon>Euteleostomi</taxon>
        <taxon>Actinopterygii</taxon>
        <taxon>Chondrostei</taxon>
        <taxon>Acipenseriformes</taxon>
        <taxon>Acipenseridae</taxon>
        <taxon>Acipenser</taxon>
    </lineage>
</organism>
<evidence type="ECO:0000256" key="6">
    <source>
        <dbReference type="ARBA" id="ARBA00012483"/>
    </source>
</evidence>
<reference evidence="26 27" key="1">
    <citation type="submission" date="2019-01" db="EMBL/GenBank/DDBJ databases">
        <title>Draft Genome and Complete Hox-Cluster Characterization of the Sterlet Sturgeon (Acipenser ruthenus).</title>
        <authorList>
            <person name="Wei Q."/>
        </authorList>
    </citation>
    <scope>NUCLEOTIDE SEQUENCE [LARGE SCALE GENOMIC DNA]</scope>
    <source>
        <strain evidence="26">WHYD16114868_AA</strain>
        <tissue evidence="26">Blood</tissue>
    </source>
</reference>
<protein>
    <recommendedName>
        <fullName evidence="6">RING-type E3 ubiquitin transferase</fullName>
        <ecNumber evidence="6">2.3.2.27</ecNumber>
    </recommendedName>
</protein>
<keyword evidence="8" id="KW-0037">Angiogenesis</keyword>